<sequence>MLGLRVLLFIQAVFVIVCLSSCFCNESPNTLMEQPNVWEQNVDTLDDVTAVRKIRGFRKGGLGLRIFSKKPGNNNRKGQTPPGQSYHPPPQTKDITGIPGLESQKRKTPVQGGGGLRSRWQDSKGKNVYEWDSRHGELEKYRKSDGKHMGSFDPKTGNQNKVPDPKKNMDKKNM</sequence>
<protein>
    <recommendedName>
        <fullName evidence="3">Colicin E3-like ribonuclease domain-containing protein</fullName>
    </recommendedName>
</protein>
<dbReference type="Gene3D" id="3.10.380.10">
    <property type="entry name" value="Colicin E3-like ribonuclease domain"/>
    <property type="match status" value="1"/>
</dbReference>
<dbReference type="GO" id="GO:0043022">
    <property type="term" value="F:ribosome binding"/>
    <property type="evidence" value="ECO:0007669"/>
    <property type="project" value="InterPro"/>
</dbReference>
<reference evidence="4" key="1">
    <citation type="submission" date="2021-01" db="UniProtKB">
        <authorList>
            <consortium name="EnsemblMetazoa"/>
        </authorList>
    </citation>
    <scope>IDENTIFICATION</scope>
</reference>
<dbReference type="Pfam" id="PF09000">
    <property type="entry name" value="Cytotoxic"/>
    <property type="match status" value="1"/>
</dbReference>
<evidence type="ECO:0000256" key="2">
    <source>
        <dbReference type="SAM" id="SignalP"/>
    </source>
</evidence>
<keyword evidence="2" id="KW-0732">Signal</keyword>
<dbReference type="InterPro" id="IPR009105">
    <property type="entry name" value="Colicin_E3_ribonuclease"/>
</dbReference>
<feature type="compositionally biased region" description="Polar residues" evidence="1">
    <location>
        <begin position="71"/>
        <end position="83"/>
    </location>
</feature>
<keyword evidence="5" id="KW-1185">Reference proteome</keyword>
<feature type="domain" description="Colicin E3-like ribonuclease" evidence="3">
    <location>
        <begin position="87"/>
        <end position="169"/>
    </location>
</feature>
<evidence type="ECO:0000313" key="4">
    <source>
        <dbReference type="EnsemblMetazoa" id="XP_031787234"/>
    </source>
</evidence>
<accession>A0A7M7QIC8</accession>
<dbReference type="AlphaFoldDB" id="A0A7M7QIC8"/>
<proteinExistence type="predicted"/>
<dbReference type="OrthoDB" id="10584020at2759"/>
<evidence type="ECO:0000313" key="5">
    <source>
        <dbReference type="Proteomes" id="UP000002358"/>
    </source>
</evidence>
<dbReference type="InParanoid" id="A0A7M7QIC8"/>
<organism evidence="4 5">
    <name type="scientific">Nasonia vitripennis</name>
    <name type="common">Parasitic wasp</name>
    <dbReference type="NCBI Taxonomy" id="7425"/>
    <lineage>
        <taxon>Eukaryota</taxon>
        <taxon>Metazoa</taxon>
        <taxon>Ecdysozoa</taxon>
        <taxon>Arthropoda</taxon>
        <taxon>Hexapoda</taxon>
        <taxon>Insecta</taxon>
        <taxon>Pterygota</taxon>
        <taxon>Neoptera</taxon>
        <taxon>Endopterygota</taxon>
        <taxon>Hymenoptera</taxon>
        <taxon>Apocrita</taxon>
        <taxon>Proctotrupomorpha</taxon>
        <taxon>Chalcidoidea</taxon>
        <taxon>Pteromalidae</taxon>
        <taxon>Pteromalinae</taxon>
        <taxon>Nasonia</taxon>
    </lineage>
</organism>
<name>A0A7M7QIC8_NASVI</name>
<dbReference type="InterPro" id="IPR036725">
    <property type="entry name" value="ColE3_ribonuclease_sf"/>
</dbReference>
<dbReference type="GO" id="GO:0003723">
    <property type="term" value="F:RNA binding"/>
    <property type="evidence" value="ECO:0007669"/>
    <property type="project" value="InterPro"/>
</dbReference>
<dbReference type="EnsemblMetazoa" id="XM_031931374">
    <property type="protein sequence ID" value="XP_031787234"/>
    <property type="gene ID" value="LOC116417594"/>
</dbReference>
<dbReference type="GeneID" id="116417594"/>
<evidence type="ECO:0000259" key="3">
    <source>
        <dbReference type="Pfam" id="PF09000"/>
    </source>
</evidence>
<feature type="signal peptide" evidence="2">
    <location>
        <begin position="1"/>
        <end position="24"/>
    </location>
</feature>
<feature type="compositionally biased region" description="Basic and acidic residues" evidence="1">
    <location>
        <begin position="163"/>
        <end position="174"/>
    </location>
</feature>
<feature type="chain" id="PRO_5029768729" description="Colicin E3-like ribonuclease domain-containing protein" evidence="2">
    <location>
        <begin position="25"/>
        <end position="174"/>
    </location>
</feature>
<dbReference type="RefSeq" id="XP_031787234.1">
    <property type="nucleotide sequence ID" value="XM_031931374.1"/>
</dbReference>
<feature type="region of interest" description="Disordered" evidence="1">
    <location>
        <begin position="65"/>
        <end position="174"/>
    </location>
</feature>
<evidence type="ECO:0000256" key="1">
    <source>
        <dbReference type="SAM" id="MobiDB-lite"/>
    </source>
</evidence>
<dbReference type="SMR" id="A0A7M7QIC8"/>
<dbReference type="SUPFAM" id="SSF63840">
    <property type="entry name" value="Ribonuclease domain of colicin E3"/>
    <property type="match status" value="1"/>
</dbReference>
<dbReference type="Proteomes" id="UP000002358">
    <property type="component" value="Chromosome 1"/>
</dbReference>
<dbReference type="GO" id="GO:0016788">
    <property type="term" value="F:hydrolase activity, acting on ester bonds"/>
    <property type="evidence" value="ECO:0007669"/>
    <property type="project" value="InterPro"/>
</dbReference>
<feature type="compositionally biased region" description="Basic and acidic residues" evidence="1">
    <location>
        <begin position="119"/>
        <end position="150"/>
    </location>
</feature>
<dbReference type="KEGG" id="nvi:116417594"/>